<reference evidence="12" key="1">
    <citation type="submission" date="2022-01" db="EMBL/GenBank/DDBJ databases">
        <authorList>
            <person name="Braso-Vives M."/>
        </authorList>
    </citation>
    <scope>NUCLEOTIDE SEQUENCE</scope>
</reference>
<dbReference type="Proteomes" id="UP000838412">
    <property type="component" value="Unassembled WGS sequence"/>
</dbReference>
<keyword evidence="13" id="KW-1185">Reference proteome</keyword>
<name>A0A8S4MPC6_BRALA</name>
<evidence type="ECO:0000256" key="8">
    <source>
        <dbReference type="ARBA" id="ARBA00024848"/>
    </source>
</evidence>
<evidence type="ECO:0000256" key="9">
    <source>
        <dbReference type="ARBA" id="ARBA00031984"/>
    </source>
</evidence>
<dbReference type="InterPro" id="IPR003173">
    <property type="entry name" value="PC4_C"/>
</dbReference>
<dbReference type="InterPro" id="IPR045125">
    <property type="entry name" value="Sub1/Tcp4-like"/>
</dbReference>
<dbReference type="GO" id="GO:0003713">
    <property type="term" value="F:transcription coactivator activity"/>
    <property type="evidence" value="ECO:0007669"/>
    <property type="project" value="InterPro"/>
</dbReference>
<dbReference type="GO" id="GO:0060261">
    <property type="term" value="P:positive regulation of transcription initiation by RNA polymerase II"/>
    <property type="evidence" value="ECO:0007669"/>
    <property type="project" value="InterPro"/>
</dbReference>
<accession>A0A8S4MPC6</accession>
<keyword evidence="7" id="KW-0539">Nucleus</keyword>
<comment type="similarity">
    <text evidence="2">Belongs to the transcriptional coactivator PC4 family.</text>
</comment>
<dbReference type="AlphaFoldDB" id="A0A8S4MPC6"/>
<evidence type="ECO:0000256" key="4">
    <source>
        <dbReference type="ARBA" id="ARBA00023015"/>
    </source>
</evidence>
<protein>
    <recommendedName>
        <fullName evidence="3">Activated RNA polymerase II transcriptional coactivator p15</fullName>
    </recommendedName>
    <alternativeName>
        <fullName evidence="9">SUB1 homolog</fullName>
    </alternativeName>
</protein>
<keyword evidence="5" id="KW-0238">DNA-binding</keyword>
<comment type="subcellular location">
    <subcellularLocation>
        <location evidence="1">Nucleus</location>
    </subcellularLocation>
</comment>
<proteinExistence type="inferred from homology"/>
<feature type="compositionally biased region" description="Basic residues" evidence="10">
    <location>
        <begin position="9"/>
        <end position="29"/>
    </location>
</feature>
<organism evidence="12 13">
    <name type="scientific">Branchiostoma lanceolatum</name>
    <name type="common">Common lancelet</name>
    <name type="synonym">Amphioxus lanceolatum</name>
    <dbReference type="NCBI Taxonomy" id="7740"/>
    <lineage>
        <taxon>Eukaryota</taxon>
        <taxon>Metazoa</taxon>
        <taxon>Chordata</taxon>
        <taxon>Cephalochordata</taxon>
        <taxon>Leptocardii</taxon>
        <taxon>Amphioxiformes</taxon>
        <taxon>Branchiostomatidae</taxon>
        <taxon>Branchiostoma</taxon>
    </lineage>
</organism>
<dbReference type="EMBL" id="CAKMNS010000408">
    <property type="protein sequence ID" value="CAH1277561.1"/>
    <property type="molecule type" value="Genomic_DNA"/>
</dbReference>
<dbReference type="OrthoDB" id="2505440at2759"/>
<evidence type="ECO:0000256" key="2">
    <source>
        <dbReference type="ARBA" id="ARBA00009001"/>
    </source>
</evidence>
<evidence type="ECO:0000313" key="13">
    <source>
        <dbReference type="Proteomes" id="UP000838412"/>
    </source>
</evidence>
<evidence type="ECO:0000256" key="5">
    <source>
        <dbReference type="ARBA" id="ARBA00023125"/>
    </source>
</evidence>
<evidence type="ECO:0000259" key="11">
    <source>
        <dbReference type="Pfam" id="PF02229"/>
    </source>
</evidence>
<evidence type="ECO:0000256" key="1">
    <source>
        <dbReference type="ARBA" id="ARBA00004123"/>
    </source>
</evidence>
<sequence length="337" mass="37143">MEDGITHQQKQKVVKKKSGPKISRGKKKPYIREQQQQQEQLMQQQQQQLNLDATLDLEELMMLHGSQVEESQPPDLGDLLMPQSTLTRQIGMERQSVPPGSMTTNFVLMPSPLTPQIPSPPVSLTGMERQAVPATLGSGSGVAPLPVPGFNVGVTPHPPPPTPTGGFMTALGVNSQEIRFPLGDDVYLSVGSFNNREVISVHKLYTTEKEPNNPKPGSWGLTLTGNQWKKLKEAPVASTVVEWAHATDNSQSFQPRKFHLGNLRYLLVEDVKGQVAVKLWEFNRPFNNIVRTSKGVAMTLSQWEVLNARKSSVDHVLGAMSKGKQPLDLEVVEGIPI</sequence>
<dbReference type="PANTHER" id="PTHR13215">
    <property type="entry name" value="RNA POLYMERASE II TRANSCRIPTIONAL COACTIVATOR"/>
    <property type="match status" value="1"/>
</dbReference>
<feature type="region of interest" description="Disordered" evidence="10">
    <location>
        <begin position="1"/>
        <end position="45"/>
    </location>
</feature>
<evidence type="ECO:0000256" key="7">
    <source>
        <dbReference type="ARBA" id="ARBA00023242"/>
    </source>
</evidence>
<dbReference type="Pfam" id="PF02229">
    <property type="entry name" value="PC4"/>
    <property type="match status" value="1"/>
</dbReference>
<comment type="function">
    <text evidence="8">General coactivator that functions cooperatively with TAFs and mediates functional interactions between upstream activators and the general transcriptional machinery. May be involved in stabilizing the multiprotein transcription complex. Binds single-stranded DNA. Also binds, in vitro, non-specifically to double-stranded DNA (ds DNA).</text>
</comment>
<dbReference type="GO" id="GO:0003677">
    <property type="term" value="F:DNA binding"/>
    <property type="evidence" value="ECO:0007669"/>
    <property type="project" value="UniProtKB-KW"/>
</dbReference>
<dbReference type="Gene3D" id="2.30.31.10">
    <property type="entry name" value="Transcriptional Coactivator Pc4, Chain A"/>
    <property type="match status" value="2"/>
</dbReference>
<keyword evidence="4" id="KW-0805">Transcription regulation</keyword>
<evidence type="ECO:0000256" key="3">
    <source>
        <dbReference type="ARBA" id="ARBA00013386"/>
    </source>
</evidence>
<evidence type="ECO:0000256" key="6">
    <source>
        <dbReference type="ARBA" id="ARBA00023163"/>
    </source>
</evidence>
<feature type="compositionally biased region" description="Low complexity" evidence="10">
    <location>
        <begin position="33"/>
        <end position="45"/>
    </location>
</feature>
<feature type="domain" description="Transcriptional coactivator p15 (PC4) C-terminal" evidence="11">
    <location>
        <begin position="181"/>
        <end position="234"/>
    </location>
</feature>
<comment type="caution">
    <text evidence="12">The sequence shown here is derived from an EMBL/GenBank/DDBJ whole genome shotgun (WGS) entry which is preliminary data.</text>
</comment>
<dbReference type="GO" id="GO:0005634">
    <property type="term" value="C:nucleus"/>
    <property type="evidence" value="ECO:0007669"/>
    <property type="project" value="UniProtKB-SubCell"/>
</dbReference>
<gene>
    <name evidence="12" type="primary">Hypp9697</name>
    <name evidence="12" type="ORF">BLAG_LOCUS26324</name>
</gene>
<evidence type="ECO:0000313" key="12">
    <source>
        <dbReference type="EMBL" id="CAH1277561.1"/>
    </source>
</evidence>
<dbReference type="InterPro" id="IPR009044">
    <property type="entry name" value="ssDNA-bd_transcriptional_reg"/>
</dbReference>
<keyword evidence="6" id="KW-0804">Transcription</keyword>
<evidence type="ECO:0000256" key="10">
    <source>
        <dbReference type="SAM" id="MobiDB-lite"/>
    </source>
</evidence>